<dbReference type="STRING" id="571913.VV02_17110"/>
<keyword evidence="3" id="KW-1185">Reference proteome</keyword>
<sequence length="233" mass="24114">MSHRQSRSYARPWILVALGVLLALTFGTATAPRASAAAFRFWGYYQLKGTSWTFAPKGPAQVTPADGAVEGWRWAVGSETDTRMPRGVVTFAQVCADTPAKSGTKRVGVVIDFGRAADAESGTPPTPRSACAQVPTKATGADVLAAVAAVRTEKGMVCAVGSWPATGCGGPVKTVSAAAKAVDDKVTIAVAKPAEDKASSSNTMTIVLVAGVVVLLLLGALLTLLRRRRTETA</sequence>
<evidence type="ECO:0000313" key="3">
    <source>
        <dbReference type="Proteomes" id="UP000066480"/>
    </source>
</evidence>
<evidence type="ECO:0000256" key="1">
    <source>
        <dbReference type="SAM" id="Phobius"/>
    </source>
</evidence>
<keyword evidence="1" id="KW-0812">Transmembrane</keyword>
<reference evidence="2 3" key="1">
    <citation type="submission" date="2015-03" db="EMBL/GenBank/DDBJ databases">
        <title>Luteipulveratus halotolerans sp. nov., a novel actinobacterium (Dermacoccaceae) from Sarawak, Malaysia.</title>
        <authorList>
            <person name="Juboi H."/>
            <person name="Basik A."/>
            <person name="Shamsul S.S."/>
            <person name="Arnold P."/>
            <person name="Schmitt E.K."/>
            <person name="Sanglier J.-J."/>
            <person name="Yeo T."/>
        </authorList>
    </citation>
    <scope>NUCLEOTIDE SEQUENCE [LARGE SCALE GENOMIC DNA]</scope>
    <source>
        <strain evidence="2 3">MN07-A0370</strain>
    </source>
</reference>
<dbReference type="AlphaFoldDB" id="A0A0K1JR51"/>
<keyword evidence="1" id="KW-1133">Transmembrane helix</keyword>
<proteinExistence type="predicted"/>
<accession>A0A0K1JR51</accession>
<evidence type="ECO:0000313" key="2">
    <source>
        <dbReference type="EMBL" id="AKU19035.1"/>
    </source>
</evidence>
<dbReference type="RefSeq" id="WP_052597174.1">
    <property type="nucleotide sequence ID" value="NZ_CP011112.1"/>
</dbReference>
<feature type="transmembrane region" description="Helical" evidence="1">
    <location>
        <begin position="204"/>
        <end position="225"/>
    </location>
</feature>
<organism evidence="2 3">
    <name type="scientific">Luteipulveratus mongoliensis</name>
    <dbReference type="NCBI Taxonomy" id="571913"/>
    <lineage>
        <taxon>Bacteria</taxon>
        <taxon>Bacillati</taxon>
        <taxon>Actinomycetota</taxon>
        <taxon>Actinomycetes</taxon>
        <taxon>Micrococcales</taxon>
        <taxon>Dermacoccaceae</taxon>
        <taxon>Luteipulveratus</taxon>
    </lineage>
</organism>
<dbReference type="EMBL" id="CP011112">
    <property type="protein sequence ID" value="AKU19035.1"/>
    <property type="molecule type" value="Genomic_DNA"/>
</dbReference>
<dbReference type="InterPro" id="IPR047703">
    <property type="entry name" value="SCO2322-like"/>
</dbReference>
<keyword evidence="1" id="KW-0472">Membrane</keyword>
<dbReference type="OrthoDB" id="3530682at2"/>
<dbReference type="NCBIfam" id="NF040672">
    <property type="entry name" value="SCO2322_fam"/>
    <property type="match status" value="1"/>
</dbReference>
<dbReference type="KEGG" id="lmoi:VV02_17110"/>
<protein>
    <submittedName>
        <fullName evidence="2">Uncharacterized protein</fullName>
    </submittedName>
</protein>
<name>A0A0K1JR51_9MICO</name>
<gene>
    <name evidence="2" type="ORF">VV02_17110</name>
</gene>
<dbReference type="Proteomes" id="UP000066480">
    <property type="component" value="Chromosome"/>
</dbReference>